<dbReference type="OrthoDB" id="195598at2"/>
<name>A0A5R8K7X0_9BACT</name>
<keyword evidence="3" id="KW-1185">Reference proteome</keyword>
<organism evidence="2 3">
    <name type="scientific">Phragmitibacter flavus</name>
    <dbReference type="NCBI Taxonomy" id="2576071"/>
    <lineage>
        <taxon>Bacteria</taxon>
        <taxon>Pseudomonadati</taxon>
        <taxon>Verrucomicrobiota</taxon>
        <taxon>Verrucomicrobiia</taxon>
        <taxon>Verrucomicrobiales</taxon>
        <taxon>Verrucomicrobiaceae</taxon>
        <taxon>Phragmitibacter</taxon>
    </lineage>
</organism>
<evidence type="ECO:0000256" key="1">
    <source>
        <dbReference type="SAM" id="MobiDB-lite"/>
    </source>
</evidence>
<accession>A0A5R8K7X0</accession>
<feature type="region of interest" description="Disordered" evidence="1">
    <location>
        <begin position="57"/>
        <end position="104"/>
    </location>
</feature>
<dbReference type="Proteomes" id="UP000306196">
    <property type="component" value="Unassembled WGS sequence"/>
</dbReference>
<proteinExistence type="predicted"/>
<evidence type="ECO:0000313" key="3">
    <source>
        <dbReference type="Proteomes" id="UP000306196"/>
    </source>
</evidence>
<dbReference type="RefSeq" id="WP_138088638.1">
    <property type="nucleotide sequence ID" value="NZ_VAUV01000025.1"/>
</dbReference>
<gene>
    <name evidence="2" type="ORF">FEM03_22860</name>
</gene>
<comment type="caution">
    <text evidence="2">The sequence shown here is derived from an EMBL/GenBank/DDBJ whole genome shotgun (WGS) entry which is preliminary data.</text>
</comment>
<dbReference type="EMBL" id="VAUV01000025">
    <property type="protein sequence ID" value="TLD68447.1"/>
    <property type="molecule type" value="Genomic_DNA"/>
</dbReference>
<evidence type="ECO:0000313" key="2">
    <source>
        <dbReference type="EMBL" id="TLD68447.1"/>
    </source>
</evidence>
<dbReference type="AlphaFoldDB" id="A0A5R8K7X0"/>
<protein>
    <submittedName>
        <fullName evidence="2">Uncharacterized protein</fullName>
    </submittedName>
</protein>
<reference evidence="2 3" key="1">
    <citation type="submission" date="2019-05" db="EMBL/GenBank/DDBJ databases">
        <title>Verrucobacter flavum gen. nov., sp. nov. a new member of the family Verrucomicrobiaceae.</title>
        <authorList>
            <person name="Szuroczki S."/>
            <person name="Abbaszade G."/>
            <person name="Szabo A."/>
            <person name="Felfoldi T."/>
            <person name="Schumann P."/>
            <person name="Boka K."/>
            <person name="Keki Z."/>
            <person name="Toumi M."/>
            <person name="Toth E."/>
        </authorList>
    </citation>
    <scope>NUCLEOTIDE SEQUENCE [LARGE SCALE GENOMIC DNA]</scope>
    <source>
        <strain evidence="2 3">MG-N-17</strain>
    </source>
</reference>
<feature type="compositionally biased region" description="Acidic residues" evidence="1">
    <location>
        <begin position="83"/>
        <end position="92"/>
    </location>
</feature>
<sequence>MAKLTDEQKQAITQWAADGATLNDIQARLKEDYSLVYTYFDTRLLVMELGVTLKDKKRDVPAPEPEPEPAASGNASEDPNAAFDDESGDDFASDIPPGGNSNVSVSLDTLAIPGTMVSGKATFSDAVTVSWYLDQQGRLGLRDAPPGYQPPPQDIQSFQLQLQKLLR</sequence>